<gene>
    <name evidence="2" type="ORF">O4J56_17510</name>
</gene>
<feature type="region of interest" description="Disordered" evidence="1">
    <location>
        <begin position="1"/>
        <end position="24"/>
    </location>
</feature>
<proteinExistence type="predicted"/>
<feature type="compositionally biased region" description="Basic and acidic residues" evidence="1">
    <location>
        <begin position="44"/>
        <end position="53"/>
    </location>
</feature>
<comment type="caution">
    <text evidence="2">The sequence shown here is derived from an EMBL/GenBank/DDBJ whole genome shotgun (WGS) entry which is preliminary data.</text>
</comment>
<keyword evidence="3" id="KW-1185">Reference proteome</keyword>
<dbReference type="RefSeq" id="WP_270687014.1">
    <property type="nucleotide sequence ID" value="NZ_JAQFWQ010000050.1"/>
</dbReference>
<organism evidence="2 3">
    <name type="scientific">Nocardiopsis endophytica</name>
    <dbReference type="NCBI Taxonomy" id="3018445"/>
    <lineage>
        <taxon>Bacteria</taxon>
        <taxon>Bacillati</taxon>
        <taxon>Actinomycetota</taxon>
        <taxon>Actinomycetes</taxon>
        <taxon>Streptosporangiales</taxon>
        <taxon>Nocardiopsidaceae</taxon>
        <taxon>Nocardiopsis</taxon>
    </lineage>
</organism>
<name>A0ABT4U674_9ACTN</name>
<sequence length="53" mass="6431">MEDAHGRRREFVPKEELRRSSARVPSIDLDRLRSEMDEYINQDPFKDPYGRHE</sequence>
<reference evidence="2 3" key="1">
    <citation type="submission" date="2023-01" db="EMBL/GenBank/DDBJ databases">
        <title>Draft genome sequence of Nocardiopsis sp. RSe5-2 isolated from halophytes.</title>
        <authorList>
            <person name="Duangmal K."/>
            <person name="Chantavorakit T."/>
        </authorList>
    </citation>
    <scope>NUCLEOTIDE SEQUENCE [LARGE SCALE GENOMIC DNA]</scope>
    <source>
        <strain evidence="2 3">RSe5-2</strain>
    </source>
</reference>
<evidence type="ECO:0000313" key="2">
    <source>
        <dbReference type="EMBL" id="MDA2812444.1"/>
    </source>
</evidence>
<evidence type="ECO:0000313" key="3">
    <source>
        <dbReference type="Proteomes" id="UP001527866"/>
    </source>
</evidence>
<feature type="compositionally biased region" description="Basic and acidic residues" evidence="1">
    <location>
        <begin position="9"/>
        <end position="19"/>
    </location>
</feature>
<dbReference type="EMBL" id="JAQFWQ010000050">
    <property type="protein sequence ID" value="MDA2812444.1"/>
    <property type="molecule type" value="Genomic_DNA"/>
</dbReference>
<evidence type="ECO:0000256" key="1">
    <source>
        <dbReference type="SAM" id="MobiDB-lite"/>
    </source>
</evidence>
<feature type="region of interest" description="Disordered" evidence="1">
    <location>
        <begin position="34"/>
        <end position="53"/>
    </location>
</feature>
<accession>A0ABT4U674</accession>
<dbReference type="Proteomes" id="UP001527866">
    <property type="component" value="Unassembled WGS sequence"/>
</dbReference>
<protein>
    <submittedName>
        <fullName evidence="2">Uncharacterized protein</fullName>
    </submittedName>
</protein>